<dbReference type="Proteomes" id="UP000001007">
    <property type="component" value="Chromosome"/>
</dbReference>
<protein>
    <submittedName>
        <fullName evidence="1">Uncharacterized protein</fullName>
    </submittedName>
</protein>
<reference evidence="1 2" key="1">
    <citation type="journal article" date="2002" name="Proc. Natl. Acad. Sci. U.S.A.">
        <title>The complete genome sequence of Chlorobium tepidum TLS, a photosynthetic, anaerobic, green-sulfur bacterium.</title>
        <authorList>
            <person name="Eisen J.A."/>
            <person name="Nelson K.E."/>
            <person name="Paulsen I.T."/>
            <person name="Heidelberg J.F."/>
            <person name="Wu M."/>
            <person name="Dodson R.J."/>
            <person name="Deboy R."/>
            <person name="Gwinn M.L."/>
            <person name="Nelson W.C."/>
            <person name="Haft D.H."/>
            <person name="Hickey E.K."/>
            <person name="Peterson J.D."/>
            <person name="Durkin A.S."/>
            <person name="Kolonay J.L."/>
            <person name="Yang F."/>
            <person name="Holt I."/>
            <person name="Umayam L.A."/>
            <person name="Mason T."/>
            <person name="Brenner M."/>
            <person name="Shea T.P."/>
            <person name="Parksey D."/>
            <person name="Nierman W.C."/>
            <person name="Feldblyum T.V."/>
            <person name="Hansen C.L."/>
            <person name="Craven M.B."/>
            <person name="Radune D."/>
            <person name="Vamathevan J."/>
            <person name="Khouri H."/>
            <person name="White O."/>
            <person name="Gruber T.M."/>
            <person name="Ketchum K.A."/>
            <person name="Venter J.C."/>
            <person name="Tettelin H."/>
            <person name="Bryant D.A."/>
            <person name="Fraser C.M."/>
        </authorList>
    </citation>
    <scope>NUCLEOTIDE SEQUENCE [LARGE SCALE GENOMIC DNA]</scope>
    <source>
        <strain evidence="2">ATCC 49652 / DSM 12025 / NBRC 103806 / TLS</strain>
    </source>
</reference>
<proteinExistence type="predicted"/>
<gene>
    <name evidence="1" type="ordered locus">CT1186</name>
</gene>
<sequence>MKENGNKGRKKIAHSKFIIHNEKKPVVQTGFFFHDMHPAVSR</sequence>
<name>Q8KD68_CHLTE</name>
<evidence type="ECO:0000313" key="1">
    <source>
        <dbReference type="EMBL" id="AAM72419.1"/>
    </source>
</evidence>
<keyword evidence="2" id="KW-1185">Reference proteome</keyword>
<dbReference type="AlphaFoldDB" id="Q8KD68"/>
<dbReference type="KEGG" id="cte:CT1186"/>
<evidence type="ECO:0000313" key="2">
    <source>
        <dbReference type="Proteomes" id="UP000001007"/>
    </source>
</evidence>
<organism evidence="1 2">
    <name type="scientific">Chlorobaculum tepidum (strain ATCC 49652 / DSM 12025 / NBRC 103806 / TLS)</name>
    <name type="common">Chlorobium tepidum</name>
    <dbReference type="NCBI Taxonomy" id="194439"/>
    <lineage>
        <taxon>Bacteria</taxon>
        <taxon>Pseudomonadati</taxon>
        <taxon>Chlorobiota</taxon>
        <taxon>Chlorobiia</taxon>
        <taxon>Chlorobiales</taxon>
        <taxon>Chlorobiaceae</taxon>
        <taxon>Chlorobaculum</taxon>
    </lineage>
</organism>
<dbReference type="EnsemblBacteria" id="AAM72419">
    <property type="protein sequence ID" value="AAM72419"/>
    <property type="gene ID" value="CT1186"/>
</dbReference>
<accession>Q8KD68</accession>
<dbReference type="EMBL" id="AE006470">
    <property type="protein sequence ID" value="AAM72419.1"/>
    <property type="molecule type" value="Genomic_DNA"/>
</dbReference>
<dbReference type="HOGENOM" id="CLU_3249172_0_0_10"/>